<name>A0ACB8EBW4_9SAUR</name>
<reference evidence="1" key="1">
    <citation type="submission" date="2021-08" db="EMBL/GenBank/DDBJ databases">
        <title>The first chromosome-level gecko genome reveals the dynamic sex chromosomes of Neotropical dwarf geckos (Sphaerodactylidae: Sphaerodactylus).</title>
        <authorList>
            <person name="Pinto B.J."/>
            <person name="Keating S.E."/>
            <person name="Gamble T."/>
        </authorList>
    </citation>
    <scope>NUCLEOTIDE SEQUENCE</scope>
    <source>
        <strain evidence="1">TG3544</strain>
    </source>
</reference>
<dbReference type="Proteomes" id="UP000827872">
    <property type="component" value="Linkage Group LG16"/>
</dbReference>
<evidence type="ECO:0000313" key="1">
    <source>
        <dbReference type="EMBL" id="KAH7990034.1"/>
    </source>
</evidence>
<gene>
    <name evidence="1" type="ORF">K3G42_000609</name>
</gene>
<sequence length="384" mass="43760">MGARPKSPAIANRYVVFQHQPGLESALEDEEMEHLTTREERGAVGTVSIEGEEMECQMVQTTRPVDAPQPQRDARGHKHKQMADSPETDRRGAGNPKGRRHQANGESQVPPRISSEDRARPLPLETAVMPAPVQTADTPGQAMQLGNVSSVEGATAENTETPQKTEAALVPSQEISTTGPGQKIGVQLSSRAKGHSQPIHFNRIDRLWASSELNPVRNRLLLTSWSEHSLLEVRFRNEQPIPPRKGTWRIPVEYVQQESFKCELDQFLQLRLTYGQNRDGGDQATCWEATKRAVQTWCQRRNRRYNDESLRRYHSALYRVMKAETVLATGGTWQAERLQRDKQTLIDFMKEKRFCRVREDRCRAKDPILRKGEWEKDRLVGHCE</sequence>
<accession>A0ACB8EBW4</accession>
<protein>
    <submittedName>
        <fullName evidence="1">Uncharacterized protein</fullName>
    </submittedName>
</protein>
<comment type="caution">
    <text evidence="1">The sequence shown here is derived from an EMBL/GenBank/DDBJ whole genome shotgun (WGS) entry which is preliminary data.</text>
</comment>
<dbReference type="EMBL" id="CM037629">
    <property type="protein sequence ID" value="KAH7990034.1"/>
    <property type="molecule type" value="Genomic_DNA"/>
</dbReference>
<keyword evidence="2" id="KW-1185">Reference proteome</keyword>
<proteinExistence type="predicted"/>
<evidence type="ECO:0000313" key="2">
    <source>
        <dbReference type="Proteomes" id="UP000827872"/>
    </source>
</evidence>
<organism evidence="1 2">
    <name type="scientific">Sphaerodactylus townsendi</name>
    <dbReference type="NCBI Taxonomy" id="933632"/>
    <lineage>
        <taxon>Eukaryota</taxon>
        <taxon>Metazoa</taxon>
        <taxon>Chordata</taxon>
        <taxon>Craniata</taxon>
        <taxon>Vertebrata</taxon>
        <taxon>Euteleostomi</taxon>
        <taxon>Lepidosauria</taxon>
        <taxon>Squamata</taxon>
        <taxon>Bifurcata</taxon>
        <taxon>Gekkota</taxon>
        <taxon>Sphaerodactylidae</taxon>
        <taxon>Sphaerodactylus</taxon>
    </lineage>
</organism>